<comment type="caution">
    <text evidence="2">The sequence shown here is derived from an EMBL/GenBank/DDBJ whole genome shotgun (WGS) entry which is preliminary data.</text>
</comment>
<dbReference type="Proteomes" id="UP000186922">
    <property type="component" value="Unassembled WGS sequence"/>
</dbReference>
<feature type="transmembrane region" description="Helical" evidence="1">
    <location>
        <begin position="101"/>
        <end position="121"/>
    </location>
</feature>
<evidence type="ECO:0000313" key="3">
    <source>
        <dbReference type="Proteomes" id="UP000186922"/>
    </source>
</evidence>
<dbReference type="AlphaFoldDB" id="A0A1D1UJM4"/>
<keyword evidence="1" id="KW-0472">Membrane</keyword>
<reference evidence="2 3" key="1">
    <citation type="journal article" date="2016" name="Nat. Commun.">
        <title>Extremotolerant tardigrade genome and improved radiotolerance of human cultured cells by tardigrade-unique protein.</title>
        <authorList>
            <person name="Hashimoto T."/>
            <person name="Horikawa D.D."/>
            <person name="Saito Y."/>
            <person name="Kuwahara H."/>
            <person name="Kozuka-Hata H."/>
            <person name="Shin-I T."/>
            <person name="Minakuchi Y."/>
            <person name="Ohishi K."/>
            <person name="Motoyama A."/>
            <person name="Aizu T."/>
            <person name="Enomoto A."/>
            <person name="Kondo K."/>
            <person name="Tanaka S."/>
            <person name="Hara Y."/>
            <person name="Koshikawa S."/>
            <person name="Sagara H."/>
            <person name="Miura T."/>
            <person name="Yokobori S."/>
            <person name="Miyagawa K."/>
            <person name="Suzuki Y."/>
            <person name="Kubo T."/>
            <person name="Oyama M."/>
            <person name="Kohara Y."/>
            <person name="Fujiyama A."/>
            <person name="Arakawa K."/>
            <person name="Katayama T."/>
            <person name="Toyoda A."/>
            <person name="Kunieda T."/>
        </authorList>
    </citation>
    <scope>NUCLEOTIDE SEQUENCE [LARGE SCALE GENOMIC DNA]</scope>
    <source>
        <strain evidence="2 3">YOKOZUNA-1</strain>
    </source>
</reference>
<sequence>MSEPLVRYPTVVMITSSVETCTGIFGLACNALNALLAYKVEGYRQLLAAYWSSEKSAETLLDLTNCLILLAAGKKGKAVARQQVGEELNTFFTDFLTWNTMGAIVSALQFIFLAVEIIFLTEEQTKMTGIRWLTALPLMKTTMVLLIQCFAVCLDMIPWWELPPVRKVWKVVKMYLQRDQEVDVPPFSRRRRRNGFCRIDTLISKAPTTAQTSVRSETFVDQKL</sequence>
<accession>A0A1D1UJM4</accession>
<evidence type="ECO:0000313" key="2">
    <source>
        <dbReference type="EMBL" id="GAU88585.1"/>
    </source>
</evidence>
<evidence type="ECO:0000256" key="1">
    <source>
        <dbReference type="SAM" id="Phobius"/>
    </source>
</evidence>
<keyword evidence="1" id="KW-1133">Transmembrane helix</keyword>
<feature type="transmembrane region" description="Helical" evidence="1">
    <location>
        <begin position="142"/>
        <end position="160"/>
    </location>
</feature>
<keyword evidence="1" id="KW-0812">Transmembrane</keyword>
<dbReference type="EMBL" id="BDGG01000001">
    <property type="protein sequence ID" value="GAU88585.1"/>
    <property type="molecule type" value="Genomic_DNA"/>
</dbReference>
<keyword evidence="3" id="KW-1185">Reference proteome</keyword>
<dbReference type="OrthoDB" id="10564520at2759"/>
<organism evidence="2 3">
    <name type="scientific">Ramazzottius varieornatus</name>
    <name type="common">Water bear</name>
    <name type="synonym">Tardigrade</name>
    <dbReference type="NCBI Taxonomy" id="947166"/>
    <lineage>
        <taxon>Eukaryota</taxon>
        <taxon>Metazoa</taxon>
        <taxon>Ecdysozoa</taxon>
        <taxon>Tardigrada</taxon>
        <taxon>Eutardigrada</taxon>
        <taxon>Parachela</taxon>
        <taxon>Hypsibioidea</taxon>
        <taxon>Ramazzottiidae</taxon>
        <taxon>Ramazzottius</taxon>
    </lineage>
</organism>
<protein>
    <submittedName>
        <fullName evidence="2">Uncharacterized protein</fullName>
    </submittedName>
</protein>
<proteinExistence type="predicted"/>
<name>A0A1D1UJM4_RAMVA</name>
<gene>
    <name evidence="2" type="primary">RvY_01259-1</name>
    <name evidence="2" type="synonym">RvY_01259.1</name>
    <name evidence="2" type="ORF">RvY_01259</name>
</gene>